<dbReference type="RefSeq" id="WP_084053595.1">
    <property type="nucleotide sequence ID" value="NZ_FWWT01000020.1"/>
</dbReference>
<evidence type="ECO:0000313" key="10">
    <source>
        <dbReference type="Proteomes" id="UP000192731"/>
    </source>
</evidence>
<feature type="binding site" evidence="8">
    <location>
        <begin position="146"/>
        <end position="149"/>
    </location>
    <ligand>
        <name>ATP</name>
        <dbReference type="ChEBI" id="CHEBI:30616"/>
    </ligand>
</feature>
<dbReference type="EC" id="6.3.2.1" evidence="8"/>
<feature type="binding site" evidence="8">
    <location>
        <begin position="29"/>
        <end position="36"/>
    </location>
    <ligand>
        <name>ATP</name>
        <dbReference type="ChEBI" id="CHEBI:30616"/>
    </ligand>
</feature>
<keyword evidence="6 8" id="KW-0067">ATP-binding</keyword>
<dbReference type="GO" id="GO:0004592">
    <property type="term" value="F:pantoate-beta-alanine ligase activity"/>
    <property type="evidence" value="ECO:0007669"/>
    <property type="project" value="UniProtKB-UniRule"/>
</dbReference>
<evidence type="ECO:0000313" key="9">
    <source>
        <dbReference type="EMBL" id="SMB92341.1"/>
    </source>
</evidence>
<dbReference type="PANTHER" id="PTHR21299">
    <property type="entry name" value="CYTIDYLATE KINASE/PANTOATE-BETA-ALANINE LIGASE"/>
    <property type="match status" value="1"/>
</dbReference>
<dbReference type="CDD" id="cd00560">
    <property type="entry name" value="PanC"/>
    <property type="match status" value="1"/>
</dbReference>
<dbReference type="NCBIfam" id="TIGR00125">
    <property type="entry name" value="cyt_tran_rel"/>
    <property type="match status" value="1"/>
</dbReference>
<dbReference type="InterPro" id="IPR004821">
    <property type="entry name" value="Cyt_trans-like"/>
</dbReference>
<keyword evidence="10" id="KW-1185">Reference proteome</keyword>
<dbReference type="GO" id="GO:0015940">
    <property type="term" value="P:pantothenate biosynthetic process"/>
    <property type="evidence" value="ECO:0007669"/>
    <property type="project" value="UniProtKB-UniRule"/>
</dbReference>
<dbReference type="GO" id="GO:0005829">
    <property type="term" value="C:cytosol"/>
    <property type="evidence" value="ECO:0007669"/>
    <property type="project" value="TreeGrafter"/>
</dbReference>
<feature type="binding site" evidence="8">
    <location>
        <position position="175"/>
    </location>
    <ligand>
        <name>ATP</name>
        <dbReference type="ChEBI" id="CHEBI:30616"/>
    </ligand>
</feature>
<evidence type="ECO:0000256" key="5">
    <source>
        <dbReference type="ARBA" id="ARBA00022741"/>
    </source>
</evidence>
<dbReference type="Pfam" id="PF02569">
    <property type="entry name" value="Pantoate_ligase"/>
    <property type="match status" value="1"/>
</dbReference>
<protein>
    <recommendedName>
        <fullName evidence="8">Pantothenate synthetase</fullName>
        <shortName evidence="8">PS</shortName>
        <ecNumber evidence="8">6.3.2.1</ecNumber>
    </recommendedName>
    <alternativeName>
        <fullName evidence="8">Pantoate--beta-alanine ligase</fullName>
    </alternativeName>
    <alternativeName>
        <fullName evidence="8">Pantoate-activating enzyme</fullName>
    </alternativeName>
</protein>
<proteinExistence type="inferred from homology"/>
<evidence type="ECO:0000256" key="7">
    <source>
        <dbReference type="ARBA" id="ARBA00048258"/>
    </source>
</evidence>
<dbReference type="Gene3D" id="3.30.1300.10">
    <property type="entry name" value="Pantoate-beta-alanine ligase, C-terminal domain"/>
    <property type="match status" value="1"/>
</dbReference>
<gene>
    <name evidence="8" type="primary">panC</name>
    <name evidence="9" type="ORF">SAMN00017405_1948</name>
</gene>
<dbReference type="STRING" id="656914.SAMN00017405_1948"/>
<evidence type="ECO:0000256" key="6">
    <source>
        <dbReference type="ARBA" id="ARBA00022840"/>
    </source>
</evidence>
<comment type="pathway">
    <text evidence="1 8">Cofactor biosynthesis; (R)-pantothenate biosynthesis; (R)-pantothenate from (R)-pantoate and beta-alanine: step 1/1.</text>
</comment>
<reference evidence="9 10" key="1">
    <citation type="submission" date="2017-04" db="EMBL/GenBank/DDBJ databases">
        <authorList>
            <person name="Afonso C.L."/>
            <person name="Miller P.J."/>
            <person name="Scott M.A."/>
            <person name="Spackman E."/>
            <person name="Goraichik I."/>
            <person name="Dimitrov K.M."/>
            <person name="Suarez D.L."/>
            <person name="Swayne D.E."/>
        </authorList>
    </citation>
    <scope>NUCLEOTIDE SEQUENCE [LARGE SCALE GENOMIC DNA]</scope>
    <source>
        <strain evidence="9 10">DSM 11270</strain>
    </source>
</reference>
<dbReference type="FunFam" id="3.40.50.620:FF:000013">
    <property type="entry name" value="Pantothenate synthetase"/>
    <property type="match status" value="1"/>
</dbReference>
<feature type="binding site" evidence="8">
    <location>
        <position position="60"/>
    </location>
    <ligand>
        <name>beta-alanine</name>
        <dbReference type="ChEBI" id="CHEBI:57966"/>
    </ligand>
</feature>
<dbReference type="Proteomes" id="UP000192731">
    <property type="component" value="Unassembled WGS sequence"/>
</dbReference>
<keyword evidence="3 8" id="KW-0436">Ligase</keyword>
<comment type="subcellular location">
    <subcellularLocation>
        <location evidence="8">Cytoplasm</location>
    </subcellularLocation>
</comment>
<dbReference type="HAMAP" id="MF_00158">
    <property type="entry name" value="PanC"/>
    <property type="match status" value="1"/>
</dbReference>
<dbReference type="SUPFAM" id="SSF52374">
    <property type="entry name" value="Nucleotidylyl transferase"/>
    <property type="match status" value="1"/>
</dbReference>
<name>A0A1W1VH12_DESTI</name>
<evidence type="ECO:0000256" key="3">
    <source>
        <dbReference type="ARBA" id="ARBA00022598"/>
    </source>
</evidence>
<dbReference type="OrthoDB" id="9773087at2"/>
<feature type="binding site" evidence="8">
    <location>
        <position position="60"/>
    </location>
    <ligand>
        <name>(R)-pantoate</name>
        <dbReference type="ChEBI" id="CHEBI:15980"/>
    </ligand>
</feature>
<comment type="miscellaneous">
    <text evidence="8">The reaction proceeds by a bi uni uni bi ping pong mechanism.</text>
</comment>
<evidence type="ECO:0000256" key="4">
    <source>
        <dbReference type="ARBA" id="ARBA00022655"/>
    </source>
</evidence>
<dbReference type="InterPro" id="IPR014729">
    <property type="entry name" value="Rossmann-like_a/b/a_fold"/>
</dbReference>
<dbReference type="FunFam" id="3.30.1300.10:FF:000001">
    <property type="entry name" value="Pantothenate synthetase"/>
    <property type="match status" value="1"/>
</dbReference>
<comment type="subunit">
    <text evidence="8">Homodimer.</text>
</comment>
<evidence type="ECO:0000256" key="2">
    <source>
        <dbReference type="ARBA" id="ARBA00009256"/>
    </source>
</evidence>
<comment type="similarity">
    <text evidence="2 8">Belongs to the pantothenate synthetase family.</text>
</comment>
<dbReference type="PANTHER" id="PTHR21299:SF1">
    <property type="entry name" value="PANTOATE--BETA-ALANINE LIGASE"/>
    <property type="match status" value="1"/>
</dbReference>
<keyword evidence="4 8" id="KW-0566">Pantothenate biosynthesis</keyword>
<dbReference type="InterPro" id="IPR003721">
    <property type="entry name" value="Pantoate_ligase"/>
</dbReference>
<dbReference type="Gene3D" id="3.40.50.620">
    <property type="entry name" value="HUPs"/>
    <property type="match status" value="1"/>
</dbReference>
<comment type="catalytic activity">
    <reaction evidence="7 8">
        <text>(R)-pantoate + beta-alanine + ATP = (R)-pantothenate + AMP + diphosphate + H(+)</text>
        <dbReference type="Rhea" id="RHEA:10912"/>
        <dbReference type="ChEBI" id="CHEBI:15378"/>
        <dbReference type="ChEBI" id="CHEBI:15980"/>
        <dbReference type="ChEBI" id="CHEBI:29032"/>
        <dbReference type="ChEBI" id="CHEBI:30616"/>
        <dbReference type="ChEBI" id="CHEBI:33019"/>
        <dbReference type="ChEBI" id="CHEBI:57966"/>
        <dbReference type="ChEBI" id="CHEBI:456215"/>
        <dbReference type="EC" id="6.3.2.1"/>
    </reaction>
</comment>
<dbReference type="AlphaFoldDB" id="A0A1W1VH12"/>
<feature type="active site" description="Proton donor" evidence="8">
    <location>
        <position position="36"/>
    </location>
</feature>
<organism evidence="9 10">
    <name type="scientific">Desulfonispora thiosulfatigenes DSM 11270</name>
    <dbReference type="NCBI Taxonomy" id="656914"/>
    <lineage>
        <taxon>Bacteria</taxon>
        <taxon>Bacillati</taxon>
        <taxon>Bacillota</taxon>
        <taxon>Clostridia</taxon>
        <taxon>Eubacteriales</taxon>
        <taxon>Peptococcaceae</taxon>
        <taxon>Desulfonispora</taxon>
    </lineage>
</organism>
<comment type="function">
    <text evidence="8">Catalyzes the condensation of pantoate with beta-alanine in an ATP-dependent reaction via a pantoyl-adenylate intermediate.</text>
</comment>
<dbReference type="EMBL" id="FWWT01000020">
    <property type="protein sequence ID" value="SMB92341.1"/>
    <property type="molecule type" value="Genomic_DNA"/>
</dbReference>
<accession>A0A1W1VH12</accession>
<feature type="binding site" evidence="8">
    <location>
        <position position="152"/>
    </location>
    <ligand>
        <name>(R)-pantoate</name>
        <dbReference type="ChEBI" id="CHEBI:15980"/>
    </ligand>
</feature>
<evidence type="ECO:0000256" key="8">
    <source>
        <dbReference type="HAMAP-Rule" id="MF_00158"/>
    </source>
</evidence>
<dbReference type="NCBIfam" id="TIGR00018">
    <property type="entry name" value="panC"/>
    <property type="match status" value="1"/>
</dbReference>
<keyword evidence="5 8" id="KW-0547">Nucleotide-binding</keyword>
<dbReference type="UniPathway" id="UPA00028">
    <property type="reaction ID" value="UER00005"/>
</dbReference>
<keyword evidence="8" id="KW-0963">Cytoplasm</keyword>
<feature type="binding site" evidence="8">
    <location>
        <begin position="183"/>
        <end position="186"/>
    </location>
    <ligand>
        <name>ATP</name>
        <dbReference type="ChEBI" id="CHEBI:30616"/>
    </ligand>
</feature>
<dbReference type="GO" id="GO:0005524">
    <property type="term" value="F:ATP binding"/>
    <property type="evidence" value="ECO:0007669"/>
    <property type="project" value="UniProtKB-KW"/>
</dbReference>
<evidence type="ECO:0000256" key="1">
    <source>
        <dbReference type="ARBA" id="ARBA00004990"/>
    </source>
</evidence>
<dbReference type="InterPro" id="IPR042176">
    <property type="entry name" value="Pantoate_ligase_C"/>
</dbReference>
<sequence length="280" mass="31573">MFIHTIKEVRNILKEQKRSEKSIGFVPTMGFLHEGHLSLIKKAKEENDYVVVSVFVNPAQFGPNEDFKDYPRDYERDYNLSIGAGADLIFNPSIEEMYPVDNKCEVKVKDLSSGLCGASRPLFFGGIALVVTKLFNIINPTKAYFGQKDAQQLAIIKKLVKDLNFDLEIVACPLIREADGLAMSSRNIYLSKDERKSALRLSQSLFKAQEMIKNGERNPDKIKEFIKQYITEDENCNLDYIEIVDSGNIIGVEEIKDSTLIAVAANVGKTRLIDNILVEV</sequence>